<name>A0ABS1SVP0_9GAMM</name>
<proteinExistence type="predicted"/>
<dbReference type="RefSeq" id="WP_202720833.1">
    <property type="nucleotide sequence ID" value="NZ_BPEX01000017.1"/>
</dbReference>
<dbReference type="Proteomes" id="UP000604898">
    <property type="component" value="Unassembled WGS sequence"/>
</dbReference>
<protein>
    <submittedName>
        <fullName evidence="1">Uncharacterized protein</fullName>
    </submittedName>
</protein>
<comment type="caution">
    <text evidence="1">The sequence shown here is derived from an EMBL/GenBank/DDBJ whole genome shotgun (WGS) entry which is preliminary data.</text>
</comment>
<gene>
    <name evidence="1" type="ORF">JMA39_05470</name>
</gene>
<evidence type="ECO:0000313" key="2">
    <source>
        <dbReference type="Proteomes" id="UP000604898"/>
    </source>
</evidence>
<reference evidence="1 2" key="1">
    <citation type="submission" date="2021-01" db="EMBL/GenBank/DDBJ databases">
        <title>Genome sequence of Shewanella schlegeliana JCM 11561.</title>
        <authorList>
            <person name="Zhang H."/>
            <person name="Li C."/>
        </authorList>
    </citation>
    <scope>NUCLEOTIDE SEQUENCE [LARGE SCALE GENOMIC DNA]</scope>
    <source>
        <strain evidence="1 2">JCM 11561</strain>
    </source>
</reference>
<keyword evidence="2" id="KW-1185">Reference proteome</keyword>
<accession>A0ABS1SVP0</accession>
<sequence length="118" mass="13298">MQIEQIKPFILNYATQRVASSAPSLGGHYCDQLHMWVEDESNTPIINIVDARNAELLTKTSVRVEQDDESFCLEMLTKTKVNVESDDMDSKLCHLSELLTKTDVIQESDDSSSCMDIV</sequence>
<dbReference type="EMBL" id="JAESVD010000003">
    <property type="protein sequence ID" value="MBL4912588.1"/>
    <property type="molecule type" value="Genomic_DNA"/>
</dbReference>
<organism evidence="1 2">
    <name type="scientific">Shewanella schlegeliana</name>
    <dbReference type="NCBI Taxonomy" id="190308"/>
    <lineage>
        <taxon>Bacteria</taxon>
        <taxon>Pseudomonadati</taxon>
        <taxon>Pseudomonadota</taxon>
        <taxon>Gammaproteobacteria</taxon>
        <taxon>Alteromonadales</taxon>
        <taxon>Shewanellaceae</taxon>
        <taxon>Shewanella</taxon>
    </lineage>
</organism>
<evidence type="ECO:0000313" key="1">
    <source>
        <dbReference type="EMBL" id="MBL4912588.1"/>
    </source>
</evidence>